<feature type="compositionally biased region" description="Basic and acidic residues" evidence="1">
    <location>
        <begin position="1"/>
        <end position="12"/>
    </location>
</feature>
<keyword evidence="3" id="KW-1185">Reference proteome</keyword>
<evidence type="ECO:0000313" key="2">
    <source>
        <dbReference type="EMBL" id="KAK5600677.1"/>
    </source>
</evidence>
<feature type="compositionally biased region" description="Basic and acidic residues" evidence="1">
    <location>
        <begin position="44"/>
        <end position="63"/>
    </location>
</feature>
<name>A0AAV9QX39_9TELE</name>
<accession>A0AAV9QX39</accession>
<protein>
    <submittedName>
        <fullName evidence="2">Uncharacterized protein</fullName>
    </submittedName>
</protein>
<evidence type="ECO:0000256" key="1">
    <source>
        <dbReference type="SAM" id="MobiDB-lite"/>
    </source>
</evidence>
<evidence type="ECO:0000313" key="3">
    <source>
        <dbReference type="Proteomes" id="UP001311232"/>
    </source>
</evidence>
<gene>
    <name evidence="2" type="ORF">CRENBAI_012814</name>
</gene>
<organism evidence="2 3">
    <name type="scientific">Crenichthys baileyi</name>
    <name type="common">White River springfish</name>
    <dbReference type="NCBI Taxonomy" id="28760"/>
    <lineage>
        <taxon>Eukaryota</taxon>
        <taxon>Metazoa</taxon>
        <taxon>Chordata</taxon>
        <taxon>Craniata</taxon>
        <taxon>Vertebrata</taxon>
        <taxon>Euteleostomi</taxon>
        <taxon>Actinopterygii</taxon>
        <taxon>Neopterygii</taxon>
        <taxon>Teleostei</taxon>
        <taxon>Neoteleostei</taxon>
        <taxon>Acanthomorphata</taxon>
        <taxon>Ovalentaria</taxon>
        <taxon>Atherinomorphae</taxon>
        <taxon>Cyprinodontiformes</taxon>
        <taxon>Goodeidae</taxon>
        <taxon>Crenichthys</taxon>
    </lineage>
</organism>
<dbReference type="Proteomes" id="UP001311232">
    <property type="component" value="Unassembled WGS sequence"/>
</dbReference>
<comment type="caution">
    <text evidence="2">The sequence shown here is derived from an EMBL/GenBank/DDBJ whole genome shotgun (WGS) entry which is preliminary data.</text>
</comment>
<proteinExistence type="predicted"/>
<reference evidence="2 3" key="1">
    <citation type="submission" date="2021-06" db="EMBL/GenBank/DDBJ databases">
        <authorList>
            <person name="Palmer J.M."/>
        </authorList>
    </citation>
    <scope>NUCLEOTIDE SEQUENCE [LARGE SCALE GENOMIC DNA]</scope>
    <source>
        <strain evidence="2 3">MEX-2019</strain>
        <tissue evidence="2">Muscle</tissue>
    </source>
</reference>
<sequence length="102" mass="11651">MRDGRRQNDKNAEVILPTTHGQREGSLVRPFMSKRQRKNSLPDTRSKGGEGWGKREREREGRKGWGRGRGNKKREGVRGNPYEQVVTEIESGGDTGKDQFLQ</sequence>
<dbReference type="EMBL" id="JAHHUM010002839">
    <property type="protein sequence ID" value="KAK5600677.1"/>
    <property type="molecule type" value="Genomic_DNA"/>
</dbReference>
<dbReference type="AlphaFoldDB" id="A0AAV9QX39"/>
<feature type="region of interest" description="Disordered" evidence="1">
    <location>
        <begin position="1"/>
        <end position="102"/>
    </location>
</feature>